<dbReference type="KEGG" id="plw:D5F53_27215"/>
<comment type="pathway">
    <text evidence="1">Glycan metabolism; L-arabinan degradation.</text>
</comment>
<dbReference type="SUPFAM" id="SSF75005">
    <property type="entry name" value="Arabinanase/levansucrase/invertase"/>
    <property type="match status" value="1"/>
</dbReference>
<dbReference type="EMBL" id="CP032412">
    <property type="protein sequence ID" value="AYB46775.1"/>
    <property type="molecule type" value="Genomic_DNA"/>
</dbReference>
<evidence type="ECO:0000313" key="7">
    <source>
        <dbReference type="Proteomes" id="UP000266552"/>
    </source>
</evidence>
<organism evidence="6 7">
    <name type="scientific">Paenibacillus lautus</name>
    <name type="common">Bacillus lautus</name>
    <dbReference type="NCBI Taxonomy" id="1401"/>
    <lineage>
        <taxon>Bacteria</taxon>
        <taxon>Bacillati</taxon>
        <taxon>Bacillota</taxon>
        <taxon>Bacilli</taxon>
        <taxon>Bacillales</taxon>
        <taxon>Paenibacillaceae</taxon>
        <taxon>Paenibacillus</taxon>
    </lineage>
</organism>
<dbReference type="CDD" id="cd08981">
    <property type="entry name" value="GH43_Bt1873-like"/>
    <property type="match status" value="1"/>
</dbReference>
<dbReference type="InterPro" id="IPR023296">
    <property type="entry name" value="Glyco_hydro_beta-prop_sf"/>
</dbReference>
<evidence type="ECO:0000256" key="1">
    <source>
        <dbReference type="ARBA" id="ARBA00004834"/>
    </source>
</evidence>
<keyword evidence="4 5" id="KW-0326">Glycosidase</keyword>
<gene>
    <name evidence="6" type="ORF">D5F53_27215</name>
</gene>
<dbReference type="PANTHER" id="PTHR43301">
    <property type="entry name" value="ARABINAN ENDO-1,5-ALPHA-L-ARABINOSIDASE"/>
    <property type="match status" value="1"/>
</dbReference>
<dbReference type="GO" id="GO:0005975">
    <property type="term" value="P:carbohydrate metabolic process"/>
    <property type="evidence" value="ECO:0007669"/>
    <property type="project" value="InterPro"/>
</dbReference>
<name>A0A385TZP0_PAELA</name>
<accession>A0A385TZP0</accession>
<dbReference type="InterPro" id="IPR006710">
    <property type="entry name" value="Glyco_hydro_43"/>
</dbReference>
<dbReference type="Pfam" id="PF04616">
    <property type="entry name" value="Glyco_hydro_43"/>
    <property type="match status" value="1"/>
</dbReference>
<dbReference type="InterPro" id="IPR050727">
    <property type="entry name" value="GH43_arabinanases"/>
</dbReference>
<dbReference type="AlphaFoldDB" id="A0A385TZP0"/>
<dbReference type="Proteomes" id="UP000266552">
    <property type="component" value="Chromosome"/>
</dbReference>
<protein>
    <submittedName>
        <fullName evidence="6">Glycoside hydrolase</fullName>
    </submittedName>
</protein>
<evidence type="ECO:0000256" key="3">
    <source>
        <dbReference type="ARBA" id="ARBA00022801"/>
    </source>
</evidence>
<dbReference type="RefSeq" id="WP_119850319.1">
    <property type="nucleotide sequence ID" value="NZ_CP032412.1"/>
</dbReference>
<keyword evidence="3 5" id="KW-0378">Hydrolase</keyword>
<proteinExistence type="inferred from homology"/>
<evidence type="ECO:0000313" key="6">
    <source>
        <dbReference type="EMBL" id="AYB46775.1"/>
    </source>
</evidence>
<dbReference type="Gene3D" id="2.115.10.20">
    <property type="entry name" value="Glycosyl hydrolase domain, family 43"/>
    <property type="match status" value="1"/>
</dbReference>
<sequence>MKTADIQLRDPYVLPDPAERIYYMYGSTDKNIWREGNGFDVYISRDLNDWDGPYPVFRKPDDFFADVNFWAPEVYYYHGRYIMFATFRRKDNDLLGTAVLSAEQPTGPFSLHSEGPVTPVDWSSLDGTLYIDETKRPWMVFCHEWQQVGDGEICAMRLSPDLTEAASEPVTLFRASETAWATPFHSPRFPGSGNYVTDGPFLFRTTSGSLLLLWASFVDGRYALGVAKSPTGKLTGPWLQEPEPLYSSDGGHGMVFRTWNGQLMLTMHTPNRTPDERPIFIPVAEDGDSIKVDGMYRTTRMPK</sequence>
<evidence type="ECO:0000256" key="2">
    <source>
        <dbReference type="ARBA" id="ARBA00009865"/>
    </source>
</evidence>
<comment type="similarity">
    <text evidence="2 5">Belongs to the glycosyl hydrolase 43 family.</text>
</comment>
<evidence type="ECO:0000256" key="5">
    <source>
        <dbReference type="RuleBase" id="RU361187"/>
    </source>
</evidence>
<keyword evidence="7" id="KW-1185">Reference proteome</keyword>
<dbReference type="PANTHER" id="PTHR43301:SF3">
    <property type="entry name" value="ARABINAN ENDO-1,5-ALPHA-L-ARABINOSIDASE A-RELATED"/>
    <property type="match status" value="1"/>
</dbReference>
<dbReference type="GO" id="GO:0004553">
    <property type="term" value="F:hydrolase activity, hydrolyzing O-glycosyl compounds"/>
    <property type="evidence" value="ECO:0007669"/>
    <property type="project" value="InterPro"/>
</dbReference>
<reference evidence="6 7" key="1">
    <citation type="submission" date="2018-09" db="EMBL/GenBank/DDBJ databases">
        <title>Genome Sequence of Paenibacillus lautus Strain E7593-69, Azo Dye-Degrading Bacteria, Isolated from Commercial Tattoo Inks.</title>
        <authorList>
            <person name="Nho S.W."/>
            <person name="Kim S.-J."/>
            <person name="Kweon O."/>
            <person name="Cerniglia C.E."/>
        </authorList>
    </citation>
    <scope>NUCLEOTIDE SEQUENCE [LARGE SCALE GENOMIC DNA]</scope>
    <source>
        <strain evidence="6 7">E7593-69</strain>
    </source>
</reference>
<evidence type="ECO:0000256" key="4">
    <source>
        <dbReference type="ARBA" id="ARBA00023295"/>
    </source>
</evidence>